<evidence type="ECO:0000256" key="5">
    <source>
        <dbReference type="ARBA" id="ARBA00023136"/>
    </source>
</evidence>
<dbReference type="CDD" id="cd13128">
    <property type="entry name" value="MATE_Wzx_like"/>
    <property type="match status" value="1"/>
</dbReference>
<dbReference type="Pfam" id="PF01943">
    <property type="entry name" value="Polysacc_synt"/>
    <property type="match status" value="1"/>
</dbReference>
<dbReference type="GO" id="GO:0005886">
    <property type="term" value="C:plasma membrane"/>
    <property type="evidence" value="ECO:0007669"/>
    <property type="project" value="UniProtKB-SubCell"/>
</dbReference>
<feature type="transmembrane region" description="Helical" evidence="6">
    <location>
        <begin position="220"/>
        <end position="245"/>
    </location>
</feature>
<keyword evidence="2" id="KW-1003">Cell membrane</keyword>
<reference evidence="7 8" key="1">
    <citation type="submission" date="2017-02" db="EMBL/GenBank/DDBJ databases">
        <authorList>
            <person name="Peterson S.W."/>
        </authorList>
    </citation>
    <scope>NUCLEOTIDE SEQUENCE [LARGE SCALE GENOMIC DNA]</scope>
    <source>
        <strain evidence="7 8">ATCC 17233</strain>
    </source>
</reference>
<dbReference type="AlphaFoldDB" id="A0A1T4L0Q9"/>
<dbReference type="InterPro" id="IPR050833">
    <property type="entry name" value="Poly_Biosynth_Transport"/>
</dbReference>
<name>A0A1T4L0Q9_9FIRM</name>
<feature type="transmembrane region" description="Helical" evidence="6">
    <location>
        <begin position="297"/>
        <end position="316"/>
    </location>
</feature>
<evidence type="ECO:0000256" key="1">
    <source>
        <dbReference type="ARBA" id="ARBA00004651"/>
    </source>
</evidence>
<feature type="transmembrane region" description="Helical" evidence="6">
    <location>
        <begin position="177"/>
        <end position="199"/>
    </location>
</feature>
<dbReference type="EMBL" id="FUXA01000005">
    <property type="protein sequence ID" value="SJZ48120.1"/>
    <property type="molecule type" value="Genomic_DNA"/>
</dbReference>
<dbReference type="Proteomes" id="UP000189857">
    <property type="component" value="Unassembled WGS sequence"/>
</dbReference>
<feature type="transmembrane region" description="Helical" evidence="6">
    <location>
        <begin position="364"/>
        <end position="384"/>
    </location>
</feature>
<keyword evidence="8" id="KW-1185">Reference proteome</keyword>
<keyword evidence="3 6" id="KW-0812">Transmembrane</keyword>
<evidence type="ECO:0000256" key="4">
    <source>
        <dbReference type="ARBA" id="ARBA00022989"/>
    </source>
</evidence>
<feature type="transmembrane region" description="Helical" evidence="6">
    <location>
        <begin position="152"/>
        <end position="171"/>
    </location>
</feature>
<feature type="transmembrane region" description="Helical" evidence="6">
    <location>
        <begin position="454"/>
        <end position="474"/>
    </location>
</feature>
<dbReference type="PANTHER" id="PTHR30250">
    <property type="entry name" value="PST FAMILY PREDICTED COLANIC ACID TRANSPORTER"/>
    <property type="match status" value="1"/>
</dbReference>
<sequence length="496" mass="55641">MAEHDKVKKEVSLKMNFILNSILAASNFIFPLISFPYVSRVLKAAGNGNVNWATDFVAYFAMIAGLGIPTYGIKACAKVRDDRKKLSHVVQELFIINIVVSLLSATALTVCIFTIPKLREDKKLFMICGLIIFFNLIGMEWVYKGLEKYKFITVRSMIFKAIALVGMFLFVHKESDYLKYAVLTIFASSASSVLNLLNIRKYISFKKTGPYEFRKHMKAVSVFFAMSCATIVYTKLDSIMLGFMINKKEVGYYHASVKIKEILVTIVTSLGAVLLPRASYYVKNNMMDEFRRISGKAINFVMVLAAPLMLYFMIFATEGIYFLAGPEYTYSIVPMIYIMPTLFLIGLSNILGMEMLVPTGREKIVLYSVIAGAVTDLALNLIYIPKLGAAGAALGTLVAECVVLIWQCVVLRDEIRGLFKNIFAWKILLGLLIGSASCFWVKLLPMGNTEKECFIKIIISGILFFGSYGVTLLVTKEKITREIFDSVIGKLRKKKN</sequence>
<feature type="transmembrane region" description="Helical" evidence="6">
    <location>
        <begin position="124"/>
        <end position="143"/>
    </location>
</feature>
<keyword evidence="5 6" id="KW-0472">Membrane</keyword>
<feature type="transmembrane region" description="Helical" evidence="6">
    <location>
        <begin position="390"/>
        <end position="411"/>
    </location>
</feature>
<keyword evidence="4 6" id="KW-1133">Transmembrane helix</keyword>
<feature type="transmembrane region" description="Helical" evidence="6">
    <location>
        <begin position="257"/>
        <end position="276"/>
    </location>
</feature>
<comment type="subcellular location">
    <subcellularLocation>
        <location evidence="1">Cell membrane</location>
        <topology evidence="1">Multi-pass membrane protein</topology>
    </subcellularLocation>
</comment>
<dbReference type="RefSeq" id="WP_078786279.1">
    <property type="nucleotide sequence ID" value="NZ_FMTO01000005.1"/>
</dbReference>
<proteinExistence type="predicted"/>
<protein>
    <submittedName>
        <fullName evidence="7">Membrane protein involved in the export of O-antigen and teichoic acid</fullName>
    </submittedName>
</protein>
<feature type="transmembrane region" description="Helical" evidence="6">
    <location>
        <begin position="17"/>
        <end position="36"/>
    </location>
</feature>
<gene>
    <name evidence="7" type="ORF">SAMN02745110_00599</name>
</gene>
<accession>A0A1T4L0Q9</accession>
<feature type="transmembrane region" description="Helical" evidence="6">
    <location>
        <begin position="328"/>
        <end position="352"/>
    </location>
</feature>
<evidence type="ECO:0000256" key="2">
    <source>
        <dbReference type="ARBA" id="ARBA00022475"/>
    </source>
</evidence>
<feature type="transmembrane region" description="Helical" evidence="6">
    <location>
        <begin position="56"/>
        <end position="73"/>
    </location>
</feature>
<evidence type="ECO:0000256" key="6">
    <source>
        <dbReference type="SAM" id="Phobius"/>
    </source>
</evidence>
<dbReference type="PANTHER" id="PTHR30250:SF11">
    <property type="entry name" value="O-ANTIGEN TRANSPORTER-RELATED"/>
    <property type="match status" value="1"/>
</dbReference>
<evidence type="ECO:0000313" key="8">
    <source>
        <dbReference type="Proteomes" id="UP000189857"/>
    </source>
</evidence>
<feature type="transmembrane region" description="Helical" evidence="6">
    <location>
        <begin position="94"/>
        <end position="118"/>
    </location>
</feature>
<organism evidence="7 8">
    <name type="scientific">Eubacterium ruminantium</name>
    <dbReference type="NCBI Taxonomy" id="42322"/>
    <lineage>
        <taxon>Bacteria</taxon>
        <taxon>Bacillati</taxon>
        <taxon>Bacillota</taxon>
        <taxon>Clostridia</taxon>
        <taxon>Eubacteriales</taxon>
        <taxon>Eubacteriaceae</taxon>
        <taxon>Eubacterium</taxon>
    </lineage>
</organism>
<evidence type="ECO:0000313" key="7">
    <source>
        <dbReference type="EMBL" id="SJZ48120.1"/>
    </source>
</evidence>
<dbReference type="InterPro" id="IPR002797">
    <property type="entry name" value="Polysacc_synth"/>
</dbReference>
<dbReference type="OrthoDB" id="9815702at2"/>
<evidence type="ECO:0000256" key="3">
    <source>
        <dbReference type="ARBA" id="ARBA00022692"/>
    </source>
</evidence>
<feature type="transmembrane region" description="Helical" evidence="6">
    <location>
        <begin position="423"/>
        <end position="442"/>
    </location>
</feature>